<comment type="caution">
    <text evidence="1">The sequence shown here is derived from an EMBL/GenBank/DDBJ whole genome shotgun (WGS) entry which is preliminary data.</text>
</comment>
<dbReference type="GeneID" id="68900293"/>
<dbReference type="EMBL" id="JAJPPU010000002">
    <property type="protein sequence ID" value="MCD8473400.1"/>
    <property type="molecule type" value="Genomic_DNA"/>
</dbReference>
<proteinExistence type="predicted"/>
<keyword evidence="2" id="KW-1185">Reference proteome</keyword>
<organism evidence="1 2">
    <name type="scientific">Xylella taiwanensis</name>
    <dbReference type="NCBI Taxonomy" id="1444770"/>
    <lineage>
        <taxon>Bacteria</taxon>
        <taxon>Pseudomonadati</taxon>
        <taxon>Pseudomonadota</taxon>
        <taxon>Gammaproteobacteria</taxon>
        <taxon>Lysobacterales</taxon>
        <taxon>Lysobacteraceae</taxon>
        <taxon>Xylella</taxon>
    </lineage>
</organism>
<gene>
    <name evidence="1" type="ORF">LPH55_08020</name>
</gene>
<evidence type="ECO:0000313" key="1">
    <source>
        <dbReference type="EMBL" id="MCD8473400.1"/>
    </source>
</evidence>
<dbReference type="RefSeq" id="WP_081755482.1">
    <property type="nucleotide sequence ID" value="NZ_CP053627.1"/>
</dbReference>
<protein>
    <submittedName>
        <fullName evidence="1">Uncharacterized protein</fullName>
    </submittedName>
</protein>
<evidence type="ECO:0000313" key="2">
    <source>
        <dbReference type="Proteomes" id="UP001430701"/>
    </source>
</evidence>
<accession>A0ABS8TWX9</accession>
<dbReference type="Proteomes" id="UP001430701">
    <property type="component" value="Unassembled WGS sequence"/>
</dbReference>
<reference evidence="1" key="1">
    <citation type="submission" date="2021-11" db="EMBL/GenBank/DDBJ databases">
        <title>Genome sequence of Xylella taiwanensis PLS432.</title>
        <authorList>
            <person name="Weng L.-W."/>
            <person name="Su C.-C."/>
            <person name="Tsai C.-W."/>
            <person name="Kuo C.-H."/>
        </authorList>
    </citation>
    <scope>NUCLEOTIDE SEQUENCE</scope>
    <source>
        <strain evidence="1">PLS432</strain>
    </source>
</reference>
<name>A0ABS8TWX9_9GAMM</name>
<sequence length="87" mass="9435">MRELSVQEVKNVDGGFLFFVSSGISSPEIISPVSPVAFSPYPSSGGFPFKSDGSSASLLGYNLGKLVVQEFFVRRVNVYNITQVINK</sequence>